<feature type="binding site" evidence="6">
    <location>
        <position position="12"/>
    </location>
    <ligand>
        <name>Zn(2+)</name>
        <dbReference type="ChEBI" id="CHEBI:29105"/>
    </ligand>
</feature>
<feature type="binding site" evidence="6">
    <location>
        <position position="62"/>
    </location>
    <ligand>
        <name>Zn(2+)</name>
        <dbReference type="ChEBI" id="CHEBI:29105"/>
    </ligand>
</feature>
<sequence length="420" mass="49738">MENYETAYKYICRVCLSYRDGEKFVSLIDNSCDNGLTCYGKAVLNFANISLKHNYNLPNVMCQNCLLLLKHAIYFKLKCESSEKRLLQLTKKTANKDLCEENLKEIIVQYAMYTQYFPSENTEESSSTYIGENIEEEFEVGPYLETNDYCSLSDGDKGTSRDSDDDLLDELEEMSDKFTILHKQYVKRPLKSKNLLRRNKMKINKLKKLQLVRRRLQERRRMDQKVPRTTEKLVCKICQKILANPHTYNHHMQRHNGCRYICEHCGKGFPVLLELQMHQVARHGTGPYLQCQHCTYKAPRKINLIEHERLHTGERPYTCDKCGLTFRRRAIWRKHMVYHTEKSVQCPQCPKKFFRRSEMLAHANNMHERIYMYLCHKCDATYAKPATVRRHLTERHGIPREMQGKIVRINKGRNTRFPEQ</sequence>
<dbReference type="SUPFAM" id="SSF57667">
    <property type="entry name" value="beta-beta-alpha zinc fingers"/>
    <property type="match status" value="3"/>
</dbReference>
<dbReference type="PROSITE" id="PS50157">
    <property type="entry name" value="ZINC_FINGER_C2H2_2"/>
    <property type="match status" value="4"/>
</dbReference>
<dbReference type="SUPFAM" id="SSF57716">
    <property type="entry name" value="Glucocorticoid receptor-like (DNA-binding domain)"/>
    <property type="match status" value="1"/>
</dbReference>
<dbReference type="Pfam" id="PF00096">
    <property type="entry name" value="zf-C2H2"/>
    <property type="match status" value="2"/>
</dbReference>
<dbReference type="SMART" id="SM00868">
    <property type="entry name" value="zf-AD"/>
    <property type="match status" value="1"/>
</dbReference>
<dbReference type="PANTHER" id="PTHR24379:SF127">
    <property type="entry name" value="BLOODY FINGERS-RELATED"/>
    <property type="match status" value="1"/>
</dbReference>
<dbReference type="InterPro" id="IPR012934">
    <property type="entry name" value="Znf_AD"/>
</dbReference>
<evidence type="ECO:0000256" key="6">
    <source>
        <dbReference type="PROSITE-ProRule" id="PRU01263"/>
    </source>
</evidence>
<dbReference type="InterPro" id="IPR013087">
    <property type="entry name" value="Znf_C2H2_type"/>
</dbReference>
<gene>
    <name evidence="10" type="primary">LOC113509470</name>
</gene>
<feature type="domain" description="ZAD" evidence="8">
    <location>
        <begin position="10"/>
        <end position="89"/>
    </location>
</feature>
<evidence type="ECO:0000313" key="10">
    <source>
        <dbReference type="RefSeq" id="XP_026748610.2"/>
    </source>
</evidence>
<dbReference type="GO" id="GO:0000981">
    <property type="term" value="F:DNA-binding transcription factor activity, RNA polymerase II-specific"/>
    <property type="evidence" value="ECO:0007669"/>
    <property type="project" value="TreeGrafter"/>
</dbReference>
<evidence type="ECO:0000256" key="4">
    <source>
        <dbReference type="ARBA" id="ARBA00022833"/>
    </source>
</evidence>
<dbReference type="Gene3D" id="3.40.1800.20">
    <property type="match status" value="1"/>
</dbReference>
<dbReference type="KEGG" id="gmw:113509470"/>
<evidence type="ECO:0000256" key="3">
    <source>
        <dbReference type="ARBA" id="ARBA00022771"/>
    </source>
</evidence>
<keyword evidence="3 5" id="KW-0863">Zinc-finger</keyword>
<keyword evidence="2" id="KW-0677">Repeat</keyword>
<dbReference type="RefSeq" id="XP_026748610.2">
    <property type="nucleotide sequence ID" value="XM_026892809.3"/>
</dbReference>
<evidence type="ECO:0000259" key="7">
    <source>
        <dbReference type="PROSITE" id="PS50157"/>
    </source>
</evidence>
<dbReference type="GeneID" id="113509470"/>
<dbReference type="GO" id="GO:0005634">
    <property type="term" value="C:nucleus"/>
    <property type="evidence" value="ECO:0007669"/>
    <property type="project" value="InterPro"/>
</dbReference>
<reference evidence="10" key="1">
    <citation type="submission" date="2025-08" db="UniProtKB">
        <authorList>
            <consortium name="RefSeq"/>
        </authorList>
    </citation>
    <scope>IDENTIFICATION</scope>
    <source>
        <tissue evidence="10">Whole larvae</tissue>
    </source>
</reference>
<dbReference type="FunCoup" id="A0A6J1W7B9">
    <property type="interactions" value="106"/>
</dbReference>
<keyword evidence="9" id="KW-1185">Reference proteome</keyword>
<organism evidence="9 10">
    <name type="scientific">Galleria mellonella</name>
    <name type="common">Greater wax moth</name>
    <dbReference type="NCBI Taxonomy" id="7137"/>
    <lineage>
        <taxon>Eukaryota</taxon>
        <taxon>Metazoa</taxon>
        <taxon>Ecdysozoa</taxon>
        <taxon>Arthropoda</taxon>
        <taxon>Hexapoda</taxon>
        <taxon>Insecta</taxon>
        <taxon>Pterygota</taxon>
        <taxon>Neoptera</taxon>
        <taxon>Endopterygota</taxon>
        <taxon>Lepidoptera</taxon>
        <taxon>Glossata</taxon>
        <taxon>Ditrysia</taxon>
        <taxon>Pyraloidea</taxon>
        <taxon>Pyralidae</taxon>
        <taxon>Galleriinae</taxon>
        <taxon>Galleria</taxon>
    </lineage>
</organism>
<proteinExistence type="predicted"/>
<feature type="binding site" evidence="6">
    <location>
        <position position="65"/>
    </location>
    <ligand>
        <name>Zn(2+)</name>
        <dbReference type="ChEBI" id="CHEBI:29105"/>
    </ligand>
</feature>
<keyword evidence="4 6" id="KW-0862">Zinc</keyword>
<evidence type="ECO:0000259" key="8">
    <source>
        <dbReference type="PROSITE" id="PS51915"/>
    </source>
</evidence>
<keyword evidence="1 6" id="KW-0479">Metal-binding</keyword>
<evidence type="ECO:0000313" key="9">
    <source>
        <dbReference type="Proteomes" id="UP001652740"/>
    </source>
</evidence>
<feature type="domain" description="C2H2-type" evidence="7">
    <location>
        <begin position="289"/>
        <end position="316"/>
    </location>
</feature>
<dbReference type="Proteomes" id="UP001652740">
    <property type="component" value="Unplaced"/>
</dbReference>
<evidence type="ECO:0000256" key="1">
    <source>
        <dbReference type="ARBA" id="ARBA00022723"/>
    </source>
</evidence>
<evidence type="ECO:0000256" key="2">
    <source>
        <dbReference type="ARBA" id="ARBA00022737"/>
    </source>
</evidence>
<name>A0A6J1W7B9_GALME</name>
<dbReference type="Pfam" id="PF07776">
    <property type="entry name" value="zf-AD"/>
    <property type="match status" value="1"/>
</dbReference>
<feature type="domain" description="C2H2-type" evidence="7">
    <location>
        <begin position="344"/>
        <end position="367"/>
    </location>
</feature>
<dbReference type="GO" id="GO:0000977">
    <property type="term" value="F:RNA polymerase II transcription regulatory region sequence-specific DNA binding"/>
    <property type="evidence" value="ECO:0007669"/>
    <property type="project" value="TreeGrafter"/>
</dbReference>
<evidence type="ECO:0000256" key="5">
    <source>
        <dbReference type="PROSITE-ProRule" id="PRU00042"/>
    </source>
</evidence>
<dbReference type="Gene3D" id="3.30.160.60">
    <property type="entry name" value="Classic Zinc Finger"/>
    <property type="match status" value="4"/>
</dbReference>
<dbReference type="GO" id="GO:0008270">
    <property type="term" value="F:zinc ion binding"/>
    <property type="evidence" value="ECO:0007669"/>
    <property type="project" value="UniProtKB-UniRule"/>
</dbReference>
<dbReference type="PROSITE" id="PS51915">
    <property type="entry name" value="ZAD"/>
    <property type="match status" value="1"/>
</dbReference>
<feature type="domain" description="C2H2-type" evidence="7">
    <location>
        <begin position="260"/>
        <end position="287"/>
    </location>
</feature>
<dbReference type="InParanoid" id="A0A6J1W7B9"/>
<dbReference type="InterPro" id="IPR036236">
    <property type="entry name" value="Znf_C2H2_sf"/>
</dbReference>
<feature type="binding site" evidence="6">
    <location>
        <position position="15"/>
    </location>
    <ligand>
        <name>Zn(2+)</name>
        <dbReference type="ChEBI" id="CHEBI:29105"/>
    </ligand>
</feature>
<dbReference type="AlphaFoldDB" id="A0A6J1W7B9"/>
<dbReference type="PANTHER" id="PTHR24379">
    <property type="entry name" value="KRAB AND ZINC FINGER DOMAIN-CONTAINING"/>
    <property type="match status" value="1"/>
</dbReference>
<dbReference type="PROSITE" id="PS00028">
    <property type="entry name" value="ZINC_FINGER_C2H2_1"/>
    <property type="match status" value="4"/>
</dbReference>
<accession>A0A6J1W7B9</accession>
<feature type="domain" description="C2H2-type" evidence="7">
    <location>
        <begin position="317"/>
        <end position="344"/>
    </location>
</feature>
<protein>
    <submittedName>
        <fullName evidence="10">Zinc finger protein 271-like</fullName>
    </submittedName>
</protein>
<dbReference type="SMART" id="SM00355">
    <property type="entry name" value="ZnF_C2H2"/>
    <property type="match status" value="6"/>
</dbReference>